<dbReference type="RefSeq" id="WP_092086231.1">
    <property type="nucleotide sequence ID" value="NZ_FMZW01000028.1"/>
</dbReference>
<proteinExistence type="predicted"/>
<keyword evidence="1" id="KW-0472">Membrane</keyword>
<keyword evidence="1" id="KW-1133">Transmembrane helix</keyword>
<dbReference type="EMBL" id="FMZW01000028">
    <property type="protein sequence ID" value="SDE51411.1"/>
    <property type="molecule type" value="Genomic_DNA"/>
</dbReference>
<name>A0A1G7DIS1_9BRAD</name>
<protein>
    <submittedName>
        <fullName evidence="2">Uncharacterized protein</fullName>
    </submittedName>
</protein>
<feature type="transmembrane region" description="Helical" evidence="1">
    <location>
        <begin position="63"/>
        <end position="87"/>
    </location>
</feature>
<dbReference type="AlphaFoldDB" id="A0A1G7DIS1"/>
<evidence type="ECO:0000256" key="1">
    <source>
        <dbReference type="SAM" id="Phobius"/>
    </source>
</evidence>
<evidence type="ECO:0000313" key="2">
    <source>
        <dbReference type="EMBL" id="SDE51411.1"/>
    </source>
</evidence>
<dbReference type="Proteomes" id="UP000199245">
    <property type="component" value="Unassembled WGS sequence"/>
</dbReference>
<organism evidence="2 3">
    <name type="scientific">Bradyrhizobium brasilense</name>
    <dbReference type="NCBI Taxonomy" id="1419277"/>
    <lineage>
        <taxon>Bacteria</taxon>
        <taxon>Pseudomonadati</taxon>
        <taxon>Pseudomonadota</taxon>
        <taxon>Alphaproteobacteria</taxon>
        <taxon>Hyphomicrobiales</taxon>
        <taxon>Nitrobacteraceae</taxon>
        <taxon>Bradyrhizobium</taxon>
    </lineage>
</organism>
<reference evidence="2 3" key="1">
    <citation type="submission" date="2016-10" db="EMBL/GenBank/DDBJ databases">
        <authorList>
            <person name="de Groot N.N."/>
        </authorList>
    </citation>
    <scope>NUCLEOTIDE SEQUENCE [LARGE SCALE GENOMIC DNA]</scope>
    <source>
        <strain evidence="2 3">R5</strain>
    </source>
</reference>
<evidence type="ECO:0000313" key="3">
    <source>
        <dbReference type="Proteomes" id="UP000199245"/>
    </source>
</evidence>
<sequence>MELFSEVLNRLGVSRTGRIILFGLSVAIFGVFLLWETANILVAANITGIPNWLFGFYIAGPKLLVATLPLVLAAVTLLTFGMATFGLQKESKDYTRKISRRESPLRATL</sequence>
<gene>
    <name evidence="2" type="ORF">SAMN05216337_10284</name>
</gene>
<keyword evidence="1" id="KW-0812">Transmembrane</keyword>
<accession>A0A1G7DIS1</accession>
<feature type="transmembrane region" description="Helical" evidence="1">
    <location>
        <begin position="20"/>
        <end position="43"/>
    </location>
</feature>